<comment type="caution">
    <text evidence="1">The sequence shown here is derived from an EMBL/GenBank/DDBJ whole genome shotgun (WGS) entry which is preliminary data.</text>
</comment>
<gene>
    <name evidence="1" type="ORF">I4F81_002618</name>
</gene>
<reference evidence="1" key="1">
    <citation type="submission" date="2019-11" db="EMBL/GenBank/DDBJ databases">
        <title>Nori genome reveals adaptations in red seaweeds to the harsh intertidal environment.</title>
        <authorList>
            <person name="Wang D."/>
            <person name="Mao Y."/>
        </authorList>
    </citation>
    <scope>NUCLEOTIDE SEQUENCE</scope>
    <source>
        <tissue evidence="1">Gametophyte</tissue>
    </source>
</reference>
<evidence type="ECO:0000313" key="1">
    <source>
        <dbReference type="EMBL" id="KAK1860026.1"/>
    </source>
</evidence>
<organism evidence="1 2">
    <name type="scientific">Pyropia yezoensis</name>
    <name type="common">Susabi-nori</name>
    <name type="synonym">Porphyra yezoensis</name>
    <dbReference type="NCBI Taxonomy" id="2788"/>
    <lineage>
        <taxon>Eukaryota</taxon>
        <taxon>Rhodophyta</taxon>
        <taxon>Bangiophyceae</taxon>
        <taxon>Bangiales</taxon>
        <taxon>Bangiaceae</taxon>
        <taxon>Pyropia</taxon>
    </lineage>
</organism>
<dbReference type="EMBL" id="CM020618">
    <property type="protein sequence ID" value="KAK1860026.1"/>
    <property type="molecule type" value="Genomic_DNA"/>
</dbReference>
<proteinExistence type="predicted"/>
<name>A0ACC3BPW4_PYRYE</name>
<protein>
    <submittedName>
        <fullName evidence="1">Uncharacterized protein</fullName>
    </submittedName>
</protein>
<sequence length="546" mass="55273">MAKSWSKRVTLHHKHKVEKKVREHHRKTRREAKKKGESSNAAKARKDPGIPNLFPHKAAMMEALTAAKDEKEAAAKAARTARRAANKAAARAAAGGGDPELAALAAAAAERAASHTPTAGLGGGAADHVGDAGPAVTSAAGATAAGASRASGVTSGAAATENSRRAFMAHFRSVVDSADVLLQVIDARDPVGTRSSEVERAVLDASPPKRLILILNKVDLVPRSVADTWLRHLRCDYPTIAFRASTQQQRRGLSQVRGDALNAGGGGGAGGPSTCAGAGALMTLLKNYARSRGGGKGVATSIAVGVVGYPNVGKSSVVNSLSRSRVAAVGATPGVTRSLQEVHLDSHVRLIDCPGIVFAPPPAAPSAAAAAAAGADGAAAAADATAAFSASLVLRASVSPQNSPDPEGVVAALVARIGPRPLMAAYSLPAFDDAPTFLALLAKRRGKVTSRGVLDVKAAAVAVLVEWNAGKVPFYTLPPAGAAARDGGMKAAVVAAWGPDFDLSAATVMTDGRPDSAAGDVSMDVSPADRAQFVALEATAADNAMH</sequence>
<dbReference type="Proteomes" id="UP000798662">
    <property type="component" value="Chromosome 1"/>
</dbReference>
<accession>A0ACC3BPW4</accession>
<evidence type="ECO:0000313" key="2">
    <source>
        <dbReference type="Proteomes" id="UP000798662"/>
    </source>
</evidence>
<keyword evidence="2" id="KW-1185">Reference proteome</keyword>